<feature type="compositionally biased region" description="Low complexity" evidence="4">
    <location>
        <begin position="96"/>
        <end position="124"/>
    </location>
</feature>
<sequence>MQFASTITDSEMLKATRKNWKSCHIKLKLCVVLDGLNNILKKSGPHTDEVCQKIEECGGLDKIEHLQNHESEEIYKMAYEIIDNFFSSEEDDELVAAGAAAGQHQHPDAAGDAAGAPVDAAQPQFMFQPSQQNVPDEGFSFK</sequence>
<evidence type="ECO:0000256" key="2">
    <source>
        <dbReference type="ARBA" id="ARBA00022448"/>
    </source>
</evidence>
<dbReference type="Pfam" id="PF16186">
    <property type="entry name" value="Arm_3"/>
    <property type="match status" value="1"/>
</dbReference>
<feature type="region of interest" description="Disordered" evidence="4">
    <location>
        <begin position="96"/>
        <end position="142"/>
    </location>
</feature>
<comment type="similarity">
    <text evidence="1">Belongs to the importin alpha family.</text>
</comment>
<dbReference type="Proteomes" id="UP000050741">
    <property type="component" value="Unassembled WGS sequence"/>
</dbReference>
<feature type="compositionally biased region" description="Polar residues" evidence="4">
    <location>
        <begin position="125"/>
        <end position="134"/>
    </location>
</feature>
<dbReference type="AlphaFoldDB" id="A0A183BSF2"/>
<keyword evidence="5" id="KW-1185">Reference proteome</keyword>
<keyword evidence="2" id="KW-0813">Transport</keyword>
<dbReference type="Gene3D" id="1.25.10.10">
    <property type="entry name" value="Leucine-rich Repeat Variant"/>
    <property type="match status" value="1"/>
</dbReference>
<evidence type="ECO:0000256" key="4">
    <source>
        <dbReference type="SAM" id="MobiDB-lite"/>
    </source>
</evidence>
<evidence type="ECO:0000313" key="6">
    <source>
        <dbReference type="WBParaSite" id="GPLIN_000353800"/>
    </source>
</evidence>
<reference evidence="5" key="1">
    <citation type="submission" date="2013-12" db="EMBL/GenBank/DDBJ databases">
        <authorList>
            <person name="Aslett M."/>
        </authorList>
    </citation>
    <scope>NUCLEOTIDE SEQUENCE [LARGE SCALE GENOMIC DNA]</scope>
    <source>
        <strain evidence="5">Lindley</strain>
    </source>
</reference>
<evidence type="ECO:0000256" key="1">
    <source>
        <dbReference type="ARBA" id="ARBA00010394"/>
    </source>
</evidence>
<protein>
    <submittedName>
        <fullName evidence="6">SICA antigen</fullName>
    </submittedName>
</protein>
<dbReference type="GO" id="GO:0015031">
    <property type="term" value="P:protein transport"/>
    <property type="evidence" value="ECO:0007669"/>
    <property type="project" value="UniProtKB-KW"/>
</dbReference>
<keyword evidence="3" id="KW-0653">Protein transport</keyword>
<reference evidence="5" key="2">
    <citation type="submission" date="2014-05" db="EMBL/GenBank/DDBJ databases">
        <title>The genome and life-stage specific transcriptomes of Globodera pallida elucidate key aspects of plant parasitism by a cyst nematode.</title>
        <authorList>
            <person name="Cotton J.A."/>
            <person name="Lilley C.J."/>
            <person name="Jones L.M."/>
            <person name="Kikuchi T."/>
            <person name="Reid A.J."/>
            <person name="Thorpe P."/>
            <person name="Tsai I.J."/>
            <person name="Beasley H."/>
            <person name="Blok V."/>
            <person name="Cock P.J.A."/>
            <person name="Van den Akker S.E."/>
            <person name="Holroyd N."/>
            <person name="Hunt M."/>
            <person name="Mantelin S."/>
            <person name="Naghra H."/>
            <person name="Pain A."/>
            <person name="Palomares-Rius J.E."/>
            <person name="Zarowiecki M."/>
            <person name="Berriman M."/>
            <person name="Jones J.T."/>
            <person name="Urwin P.E."/>
        </authorList>
    </citation>
    <scope>NUCLEOTIDE SEQUENCE [LARGE SCALE GENOMIC DNA]</scope>
    <source>
        <strain evidence="5">Lindley</strain>
    </source>
</reference>
<evidence type="ECO:0000313" key="5">
    <source>
        <dbReference type="Proteomes" id="UP000050741"/>
    </source>
</evidence>
<accession>A0A183BSF2</accession>
<dbReference type="InterPro" id="IPR011989">
    <property type="entry name" value="ARM-like"/>
</dbReference>
<organism evidence="5 6">
    <name type="scientific">Globodera pallida</name>
    <name type="common">Potato cyst nematode worm</name>
    <name type="synonym">Heterodera pallida</name>
    <dbReference type="NCBI Taxonomy" id="36090"/>
    <lineage>
        <taxon>Eukaryota</taxon>
        <taxon>Metazoa</taxon>
        <taxon>Ecdysozoa</taxon>
        <taxon>Nematoda</taxon>
        <taxon>Chromadorea</taxon>
        <taxon>Rhabditida</taxon>
        <taxon>Tylenchina</taxon>
        <taxon>Tylenchomorpha</taxon>
        <taxon>Tylenchoidea</taxon>
        <taxon>Heteroderidae</taxon>
        <taxon>Heteroderinae</taxon>
        <taxon>Globodera</taxon>
    </lineage>
</organism>
<dbReference type="InterPro" id="IPR016024">
    <property type="entry name" value="ARM-type_fold"/>
</dbReference>
<name>A0A183BSF2_GLOPA</name>
<reference evidence="6" key="3">
    <citation type="submission" date="2016-06" db="UniProtKB">
        <authorList>
            <consortium name="WormBaseParasite"/>
        </authorList>
    </citation>
    <scope>IDENTIFICATION</scope>
</reference>
<dbReference type="PANTHER" id="PTHR23316">
    <property type="entry name" value="IMPORTIN ALPHA"/>
    <property type="match status" value="1"/>
</dbReference>
<proteinExistence type="inferred from homology"/>
<dbReference type="WBParaSite" id="GPLIN_000353800">
    <property type="protein sequence ID" value="GPLIN_000353800"/>
    <property type="gene ID" value="GPLIN_000353800"/>
</dbReference>
<evidence type="ECO:0000256" key="3">
    <source>
        <dbReference type="ARBA" id="ARBA00022927"/>
    </source>
</evidence>
<dbReference type="InterPro" id="IPR032413">
    <property type="entry name" value="Arm_3"/>
</dbReference>
<dbReference type="SUPFAM" id="SSF48371">
    <property type="entry name" value="ARM repeat"/>
    <property type="match status" value="1"/>
</dbReference>